<keyword evidence="1" id="KW-0195">Cyclin</keyword>
<organism evidence="4 5">
    <name type="scientific">Chaetoceros tenuissimus</name>
    <dbReference type="NCBI Taxonomy" id="426638"/>
    <lineage>
        <taxon>Eukaryota</taxon>
        <taxon>Sar</taxon>
        <taxon>Stramenopiles</taxon>
        <taxon>Ochrophyta</taxon>
        <taxon>Bacillariophyta</taxon>
        <taxon>Coscinodiscophyceae</taxon>
        <taxon>Chaetocerotophycidae</taxon>
        <taxon>Chaetocerotales</taxon>
        <taxon>Chaetocerotaceae</taxon>
        <taxon>Chaetoceros</taxon>
    </lineage>
</organism>
<dbReference type="SUPFAM" id="SSF47954">
    <property type="entry name" value="Cyclin-like"/>
    <property type="match status" value="2"/>
</dbReference>
<dbReference type="EMBL" id="BLLK01000047">
    <property type="protein sequence ID" value="GFH54828.1"/>
    <property type="molecule type" value="Genomic_DNA"/>
</dbReference>
<feature type="compositionally biased region" description="Pro residues" evidence="2">
    <location>
        <begin position="1"/>
        <end position="17"/>
    </location>
</feature>
<dbReference type="Gene3D" id="1.10.472.10">
    <property type="entry name" value="Cyclin-like"/>
    <property type="match status" value="2"/>
</dbReference>
<dbReference type="Pfam" id="PF00134">
    <property type="entry name" value="Cyclin_N"/>
    <property type="match status" value="1"/>
</dbReference>
<reference evidence="4 5" key="1">
    <citation type="journal article" date="2021" name="Sci. Rep.">
        <title>The genome of the diatom Chaetoceros tenuissimus carries an ancient integrated fragment of an extant virus.</title>
        <authorList>
            <person name="Hongo Y."/>
            <person name="Kimura K."/>
            <person name="Takaki Y."/>
            <person name="Yoshida Y."/>
            <person name="Baba S."/>
            <person name="Kobayashi G."/>
            <person name="Nagasaki K."/>
            <person name="Hano T."/>
            <person name="Tomaru Y."/>
        </authorList>
    </citation>
    <scope>NUCLEOTIDE SEQUENCE [LARGE SCALE GENOMIC DNA]</scope>
    <source>
        <strain evidence="4 5">NIES-3715</strain>
    </source>
</reference>
<evidence type="ECO:0000256" key="2">
    <source>
        <dbReference type="SAM" id="MobiDB-lite"/>
    </source>
</evidence>
<dbReference type="InterPro" id="IPR006671">
    <property type="entry name" value="Cyclin_N"/>
</dbReference>
<sequence length="343" mass="38849">MSSRTPPPPRAQPPPPKGRGAQPFVESRSNAPAYFSESQLPSCKSGFYTTQQEKTTRRKTCRFLEEAGRVLKLPRVTISTSMVFFHRFYAVHSFEEHDRFEVAVACILLAAKTEESPKKLVSILQECFRLKNNAMKNKTPQEGVKLDKRGYLDMKCQEYTRLKERILLLERVILHTIGFELSISHPYIHFGKIKKMVLSNELEYISSPGTQLSREEMGRMLNQLTQYSMNFANDSMHTSLCLQYPPDTIAYACIYLSGQFCKLRPSGGKDWLDILDASIEDLASIGIQMMELIADKKGMDESIFKSIRAELDKMKKKVEGDGNAGTRRPTPSSAGGDAKRSRN</sequence>
<dbReference type="PANTHER" id="PTHR10026">
    <property type="entry name" value="CYCLIN"/>
    <property type="match status" value="1"/>
</dbReference>
<evidence type="ECO:0000259" key="3">
    <source>
        <dbReference type="SMART" id="SM00385"/>
    </source>
</evidence>
<gene>
    <name evidence="4" type="ORF">CTEN210_11304</name>
</gene>
<feature type="region of interest" description="Disordered" evidence="2">
    <location>
        <begin position="1"/>
        <end position="26"/>
    </location>
</feature>
<accession>A0AAD3H9E5</accession>
<evidence type="ECO:0000313" key="5">
    <source>
        <dbReference type="Proteomes" id="UP001054902"/>
    </source>
</evidence>
<dbReference type="GO" id="GO:0006357">
    <property type="term" value="P:regulation of transcription by RNA polymerase II"/>
    <property type="evidence" value="ECO:0007669"/>
    <property type="project" value="InterPro"/>
</dbReference>
<dbReference type="PIRSF" id="PIRSF036580">
    <property type="entry name" value="Cyclin_L"/>
    <property type="match status" value="1"/>
</dbReference>
<dbReference type="AlphaFoldDB" id="A0AAD3H9E5"/>
<proteinExistence type="inferred from homology"/>
<dbReference type="SMART" id="SM00385">
    <property type="entry name" value="CYCLIN"/>
    <property type="match status" value="1"/>
</dbReference>
<dbReference type="InterPro" id="IPR036915">
    <property type="entry name" value="Cyclin-like_sf"/>
</dbReference>
<evidence type="ECO:0000313" key="4">
    <source>
        <dbReference type="EMBL" id="GFH54828.1"/>
    </source>
</evidence>
<evidence type="ECO:0000256" key="1">
    <source>
        <dbReference type="RuleBase" id="RU000383"/>
    </source>
</evidence>
<comment type="similarity">
    <text evidence="1">Belongs to the cyclin family.</text>
</comment>
<dbReference type="GO" id="GO:0016538">
    <property type="term" value="F:cyclin-dependent protein serine/threonine kinase regulator activity"/>
    <property type="evidence" value="ECO:0007669"/>
    <property type="project" value="InterPro"/>
</dbReference>
<protein>
    <submittedName>
        <fullName evidence="4">Cyclin T</fullName>
    </submittedName>
</protein>
<name>A0AAD3H9E5_9STRA</name>
<dbReference type="Pfam" id="PF21797">
    <property type="entry name" value="CycT2-like_C"/>
    <property type="match status" value="1"/>
</dbReference>
<dbReference type="InterPro" id="IPR043198">
    <property type="entry name" value="Cyclin/Ssn8"/>
</dbReference>
<keyword evidence="5" id="KW-1185">Reference proteome</keyword>
<dbReference type="Proteomes" id="UP001054902">
    <property type="component" value="Unassembled WGS sequence"/>
</dbReference>
<feature type="domain" description="Cyclin-like" evidence="3">
    <location>
        <begin position="62"/>
        <end position="175"/>
    </location>
</feature>
<dbReference type="InterPro" id="IPR013763">
    <property type="entry name" value="Cyclin-like_dom"/>
</dbReference>
<feature type="region of interest" description="Disordered" evidence="2">
    <location>
        <begin position="315"/>
        <end position="343"/>
    </location>
</feature>
<comment type="caution">
    <text evidence="4">The sequence shown here is derived from an EMBL/GenBank/DDBJ whole genome shotgun (WGS) entry which is preliminary data.</text>
</comment>